<dbReference type="SUPFAM" id="SSF51735">
    <property type="entry name" value="NAD(P)-binding Rossmann-fold domains"/>
    <property type="match status" value="2"/>
</dbReference>
<dbReference type="Pfam" id="PF08240">
    <property type="entry name" value="ADH_N"/>
    <property type="match status" value="2"/>
</dbReference>
<accession>A0A7W5VFG9</accession>
<sequence>MRIVEATSFGGPEVLRVREADDLTPGPGQVVVGVVAADVLSVEAQLRTGWGAEWSGARPPFVPGTGVAGRVLSAGEGVDPSWVGRRVAASVSGGYAEQALADVDGLIALPGELGFPEAAALLQVGAAAMSLIEAAELNPGSRVLVTGAGGGLGLVLVELAAAAGAEVTASATAVAKRQRAERLGAAHTEPKGAYDVVFDGVGGEMGARAFELTAPGGRLFAYGVMEGSPAAVDPELAAARGITVIGMEQVQFTPERFRAMAERALNAGITPTVGLAVPLDRAAEAHAAIESRALVGKAVLLARSRAVRYREFGEPDVLSLDEVPIPSPGPGQVRIAVRAAGVNAIDWKFRRGFMVVPLEEPAGTGLEVSGTIDALGEGVEGWSVGQPVFGRVATGGLADHVLIEAAELLAKPERLSFEEAAALPVATETAVRTLAELGVERGQRLLIHAVAGGVGLVAAQLALSRGIEVVGTASEGHHAFLRELGVTPVTYGEGWAERTGPVDAVLDASGRGVLADSVRLTGDPARVVTIADPSAGEHGVLFSSGSSGPSAPSVVGEVVDGGAVRMPIARTFPLERAADAHRLSEHGHLLGKIVVITEAGLPQ</sequence>
<dbReference type="Proteomes" id="UP000579945">
    <property type="component" value="Unassembled WGS sequence"/>
</dbReference>
<name>A0A7W5VFG9_9ACTN</name>
<dbReference type="PANTHER" id="PTHR44154:SF1">
    <property type="entry name" value="QUINONE OXIDOREDUCTASE"/>
    <property type="match status" value="1"/>
</dbReference>
<dbReference type="InterPro" id="IPR013154">
    <property type="entry name" value="ADH-like_N"/>
</dbReference>
<feature type="domain" description="Enoyl reductase (ER)" evidence="2">
    <location>
        <begin position="313"/>
        <end position="595"/>
    </location>
</feature>
<dbReference type="InterPro" id="IPR051603">
    <property type="entry name" value="Zinc-ADH_QOR/CCCR"/>
</dbReference>
<dbReference type="SUPFAM" id="SSF50129">
    <property type="entry name" value="GroES-like"/>
    <property type="match status" value="2"/>
</dbReference>
<evidence type="ECO:0000313" key="3">
    <source>
        <dbReference type="EMBL" id="MBB3726782.1"/>
    </source>
</evidence>
<evidence type="ECO:0000313" key="4">
    <source>
        <dbReference type="Proteomes" id="UP000579945"/>
    </source>
</evidence>
<keyword evidence="4" id="KW-1185">Reference proteome</keyword>
<gene>
    <name evidence="3" type="ORF">FHR33_002642</name>
</gene>
<dbReference type="RefSeq" id="WP_183646493.1">
    <property type="nucleotide sequence ID" value="NZ_JACIBV010000001.1"/>
</dbReference>
<evidence type="ECO:0000256" key="1">
    <source>
        <dbReference type="ARBA" id="ARBA00022857"/>
    </source>
</evidence>
<dbReference type="InterPro" id="IPR020843">
    <property type="entry name" value="ER"/>
</dbReference>
<dbReference type="InterPro" id="IPR011032">
    <property type="entry name" value="GroES-like_sf"/>
</dbReference>
<dbReference type="InterPro" id="IPR036291">
    <property type="entry name" value="NAD(P)-bd_dom_sf"/>
</dbReference>
<organism evidence="3 4">
    <name type="scientific">Nonomuraea dietziae</name>
    <dbReference type="NCBI Taxonomy" id="65515"/>
    <lineage>
        <taxon>Bacteria</taxon>
        <taxon>Bacillati</taxon>
        <taxon>Actinomycetota</taxon>
        <taxon>Actinomycetes</taxon>
        <taxon>Streptosporangiales</taxon>
        <taxon>Streptosporangiaceae</taxon>
        <taxon>Nonomuraea</taxon>
    </lineage>
</organism>
<keyword evidence="1" id="KW-0521">NADP</keyword>
<dbReference type="Gene3D" id="3.40.50.720">
    <property type="entry name" value="NAD(P)-binding Rossmann-like Domain"/>
    <property type="match status" value="2"/>
</dbReference>
<dbReference type="GO" id="GO:0016491">
    <property type="term" value="F:oxidoreductase activity"/>
    <property type="evidence" value="ECO:0007669"/>
    <property type="project" value="InterPro"/>
</dbReference>
<protein>
    <submittedName>
        <fullName evidence="3">NADPH:quinone reductase-like Zn-dependent oxidoreductase</fullName>
    </submittedName>
</protein>
<dbReference type="Pfam" id="PF13602">
    <property type="entry name" value="ADH_zinc_N_2"/>
    <property type="match status" value="2"/>
</dbReference>
<dbReference type="Gene3D" id="3.90.180.10">
    <property type="entry name" value="Medium-chain alcohol dehydrogenases, catalytic domain"/>
    <property type="match status" value="2"/>
</dbReference>
<dbReference type="SMART" id="SM00829">
    <property type="entry name" value="PKS_ER"/>
    <property type="match status" value="1"/>
</dbReference>
<dbReference type="PANTHER" id="PTHR44154">
    <property type="entry name" value="QUINONE OXIDOREDUCTASE"/>
    <property type="match status" value="1"/>
</dbReference>
<comment type="caution">
    <text evidence="3">The sequence shown here is derived from an EMBL/GenBank/DDBJ whole genome shotgun (WGS) entry which is preliminary data.</text>
</comment>
<dbReference type="EMBL" id="JACIBV010000001">
    <property type="protein sequence ID" value="MBB3726782.1"/>
    <property type="molecule type" value="Genomic_DNA"/>
</dbReference>
<dbReference type="GeneID" id="95389124"/>
<dbReference type="AlphaFoldDB" id="A0A7W5VFG9"/>
<proteinExistence type="predicted"/>
<evidence type="ECO:0000259" key="2">
    <source>
        <dbReference type="SMART" id="SM00829"/>
    </source>
</evidence>
<reference evidence="3 4" key="1">
    <citation type="submission" date="2020-08" db="EMBL/GenBank/DDBJ databases">
        <title>Sequencing the genomes of 1000 actinobacteria strains.</title>
        <authorList>
            <person name="Klenk H.-P."/>
        </authorList>
    </citation>
    <scope>NUCLEOTIDE SEQUENCE [LARGE SCALE GENOMIC DNA]</scope>
    <source>
        <strain evidence="3 4">DSM 44320</strain>
    </source>
</reference>
<dbReference type="CDD" id="cd05289">
    <property type="entry name" value="MDR_like_2"/>
    <property type="match status" value="1"/>
</dbReference>